<dbReference type="Pfam" id="PF00990">
    <property type="entry name" value="GGDEF"/>
    <property type="match status" value="1"/>
</dbReference>
<evidence type="ECO:0000313" key="9">
    <source>
        <dbReference type="EMBL" id="RQW64308.1"/>
    </source>
</evidence>
<evidence type="ECO:0000259" key="7">
    <source>
        <dbReference type="PROSITE" id="PS50839"/>
    </source>
</evidence>
<protein>
    <submittedName>
        <fullName evidence="9">Sensor domain-containing diguanylate cyclase</fullName>
    </submittedName>
</protein>
<dbReference type="SUPFAM" id="SSF55073">
    <property type="entry name" value="Nucleotide cyclase"/>
    <property type="match status" value="1"/>
</dbReference>
<dbReference type="Pfam" id="PF03924">
    <property type="entry name" value="CHASE"/>
    <property type="match status" value="1"/>
</dbReference>
<organism evidence="9 10">
    <name type="scientific">Vibrio viridaestus</name>
    <dbReference type="NCBI Taxonomy" id="2487322"/>
    <lineage>
        <taxon>Bacteria</taxon>
        <taxon>Pseudomonadati</taxon>
        <taxon>Pseudomonadota</taxon>
        <taxon>Gammaproteobacteria</taxon>
        <taxon>Vibrionales</taxon>
        <taxon>Vibrionaceae</taxon>
        <taxon>Vibrio</taxon>
    </lineage>
</organism>
<dbReference type="GO" id="GO:0016020">
    <property type="term" value="C:membrane"/>
    <property type="evidence" value="ECO:0007669"/>
    <property type="project" value="UniProtKB-SubCell"/>
</dbReference>
<gene>
    <name evidence="9" type="ORF">EES38_06945</name>
</gene>
<evidence type="ECO:0000256" key="2">
    <source>
        <dbReference type="ARBA" id="ARBA00004370"/>
    </source>
</evidence>
<dbReference type="Proteomes" id="UP000281112">
    <property type="component" value="Unassembled WGS sequence"/>
</dbReference>
<keyword evidence="4 6" id="KW-1133">Transmembrane helix</keyword>
<dbReference type="InterPro" id="IPR052163">
    <property type="entry name" value="DGC-Regulatory_Protein"/>
</dbReference>
<dbReference type="FunFam" id="3.30.70.270:FF:000001">
    <property type="entry name" value="Diguanylate cyclase domain protein"/>
    <property type="match status" value="1"/>
</dbReference>
<dbReference type="SMART" id="SM00267">
    <property type="entry name" value="GGDEF"/>
    <property type="match status" value="1"/>
</dbReference>
<dbReference type="PANTHER" id="PTHR46663">
    <property type="entry name" value="DIGUANYLATE CYCLASE DGCT-RELATED"/>
    <property type="match status" value="1"/>
</dbReference>
<dbReference type="InterPro" id="IPR033425">
    <property type="entry name" value="MASE3"/>
</dbReference>
<dbReference type="Gene3D" id="3.30.70.270">
    <property type="match status" value="1"/>
</dbReference>
<proteinExistence type="predicted"/>
<dbReference type="InterPro" id="IPR029787">
    <property type="entry name" value="Nucleotide_cyclase"/>
</dbReference>
<evidence type="ECO:0000256" key="1">
    <source>
        <dbReference type="ARBA" id="ARBA00001946"/>
    </source>
</evidence>
<dbReference type="InterPro" id="IPR006189">
    <property type="entry name" value="CHASE_dom"/>
</dbReference>
<feature type="transmembrane region" description="Helical" evidence="6">
    <location>
        <begin position="176"/>
        <end position="195"/>
    </location>
</feature>
<dbReference type="SMART" id="SM01079">
    <property type="entry name" value="CHASE"/>
    <property type="match status" value="1"/>
</dbReference>
<reference evidence="9 10" key="1">
    <citation type="submission" date="2018-11" db="EMBL/GenBank/DDBJ databases">
        <title>Vibrio LJC006 sp. nov., isolated from seawater during the bloom of the enteromorpha.</title>
        <authorList>
            <person name="Liang J."/>
        </authorList>
    </citation>
    <scope>NUCLEOTIDE SEQUENCE [LARGE SCALE GENOMIC DNA]</scope>
    <source>
        <strain evidence="9 10">LJC006</strain>
    </source>
</reference>
<evidence type="ECO:0000256" key="6">
    <source>
        <dbReference type="SAM" id="Phobius"/>
    </source>
</evidence>
<keyword evidence="5 6" id="KW-0472">Membrane</keyword>
<dbReference type="PROSITE" id="PS50887">
    <property type="entry name" value="GGDEF"/>
    <property type="match status" value="1"/>
</dbReference>
<dbReference type="NCBIfam" id="TIGR00254">
    <property type="entry name" value="GGDEF"/>
    <property type="match status" value="1"/>
</dbReference>
<feature type="domain" description="CHASE" evidence="7">
    <location>
        <begin position="365"/>
        <end position="460"/>
    </location>
</feature>
<dbReference type="RefSeq" id="WP_124936430.1">
    <property type="nucleotide sequence ID" value="NZ_RJVQ01000002.1"/>
</dbReference>
<dbReference type="CDD" id="cd01949">
    <property type="entry name" value="GGDEF"/>
    <property type="match status" value="1"/>
</dbReference>
<dbReference type="Gene3D" id="3.30.450.350">
    <property type="entry name" value="CHASE domain"/>
    <property type="match status" value="1"/>
</dbReference>
<feature type="transmembrane region" description="Helical" evidence="6">
    <location>
        <begin position="12"/>
        <end position="34"/>
    </location>
</feature>
<comment type="caution">
    <text evidence="9">The sequence shown here is derived from an EMBL/GenBank/DDBJ whole genome shotgun (WGS) entry which is preliminary data.</text>
</comment>
<evidence type="ECO:0000259" key="8">
    <source>
        <dbReference type="PROSITE" id="PS50887"/>
    </source>
</evidence>
<feature type="transmembrane region" description="Helical" evidence="6">
    <location>
        <begin position="40"/>
        <end position="60"/>
    </location>
</feature>
<dbReference type="Pfam" id="PF17159">
    <property type="entry name" value="MASE3"/>
    <property type="match status" value="1"/>
</dbReference>
<name>A0A3N9TIZ9_9VIBR</name>
<sequence length="751" mass="84948">MHPPDSAFKNSVRLPMKIAFLLGCLSVGGILWSVSRTDFVLFHTLIESLTIFMTIAVALAGWKEYQQTQTSYFGALAVLFLCVSLIDFTHTITYQGFASRNDLGPNPPTQFWILGRYIESFGLLIIFTLPLSSKRRRNIFFFAVSAVSIMGVLAIYPLHFFPTAFIEGQGLTLFKIQSEFLVILALLGAIWGLIQCGERLYIRQRKYFIYALLSTILAELCFTQYVSVYGGANAAGHMMRLIAHYYLFRALLLNRRLVSQRLLSSINLVAIIFAVMVSFLFSISAYTLRSYEQSMFEHENTVIHTRQLKEMTAALQSLLDEKIRLLNSVSAFVSAHPYFTSDEFATYAGMLSQSIPAIKSVQLAPKGILTYVTHRERHGGAIGHDLLADSKRKLAAFKAIQEKRIVVDGPVDLIQGGRALIARQPIFLNETKAAGADFWGFSIILIDLPTLMNNSAFSSFYHDFDITIKRERPNGEMTTIYGSGDEHTESNLYQTLHFANQVWSVHAYTRHNHLAQESRFLLSPWYWPVISLITLIIFIAAYKIFNFKFELQREVLLATNELQQEVKRREISEANERHLATHDTLTDLPNRRLFIELTEQELNRCKRDGSAMSILFMDLDGFKVANDKFGHSLGDELLKHVASRIHSCLGAEDIAARIGGDEFVVALLGDMERSIAVAEHILDKISKPFSVDEKKHLLGISIGVAVYPYDGITVDSLLAVSDKAMYEAKQKGKNRIEISRDQRRFRHLTQS</sequence>
<accession>A0A3N9TIZ9</accession>
<dbReference type="EMBL" id="RJVQ01000002">
    <property type="protein sequence ID" value="RQW64308.1"/>
    <property type="molecule type" value="Genomic_DNA"/>
</dbReference>
<dbReference type="PANTHER" id="PTHR46663:SF2">
    <property type="entry name" value="GGDEF DOMAIN-CONTAINING PROTEIN"/>
    <property type="match status" value="1"/>
</dbReference>
<comment type="subcellular location">
    <subcellularLocation>
        <location evidence="2">Membrane</location>
    </subcellularLocation>
</comment>
<dbReference type="InterPro" id="IPR042240">
    <property type="entry name" value="CHASE_sf"/>
</dbReference>
<evidence type="ECO:0000256" key="5">
    <source>
        <dbReference type="ARBA" id="ARBA00023136"/>
    </source>
</evidence>
<dbReference type="AlphaFoldDB" id="A0A3N9TIZ9"/>
<keyword evidence="10" id="KW-1185">Reference proteome</keyword>
<keyword evidence="3 6" id="KW-0812">Transmembrane</keyword>
<evidence type="ECO:0000256" key="3">
    <source>
        <dbReference type="ARBA" id="ARBA00022692"/>
    </source>
</evidence>
<dbReference type="InterPro" id="IPR000160">
    <property type="entry name" value="GGDEF_dom"/>
</dbReference>
<feature type="transmembrane region" description="Helical" evidence="6">
    <location>
        <begin position="525"/>
        <end position="545"/>
    </location>
</feature>
<evidence type="ECO:0000256" key="4">
    <source>
        <dbReference type="ARBA" id="ARBA00022989"/>
    </source>
</evidence>
<dbReference type="InterPro" id="IPR043128">
    <property type="entry name" value="Rev_trsase/Diguanyl_cyclase"/>
</dbReference>
<dbReference type="PROSITE" id="PS50839">
    <property type="entry name" value="CHASE"/>
    <property type="match status" value="1"/>
</dbReference>
<dbReference type="OrthoDB" id="9812260at2"/>
<feature type="transmembrane region" description="Helical" evidence="6">
    <location>
        <begin position="72"/>
        <end position="92"/>
    </location>
</feature>
<feature type="domain" description="GGDEF" evidence="8">
    <location>
        <begin position="610"/>
        <end position="741"/>
    </location>
</feature>
<evidence type="ECO:0000313" key="10">
    <source>
        <dbReference type="Proteomes" id="UP000281112"/>
    </source>
</evidence>
<feature type="transmembrane region" description="Helical" evidence="6">
    <location>
        <begin position="265"/>
        <end position="288"/>
    </location>
</feature>
<dbReference type="GO" id="GO:0003824">
    <property type="term" value="F:catalytic activity"/>
    <property type="evidence" value="ECO:0007669"/>
    <property type="project" value="UniProtKB-ARBA"/>
</dbReference>
<feature type="transmembrane region" description="Helical" evidence="6">
    <location>
        <begin position="207"/>
        <end position="228"/>
    </location>
</feature>
<feature type="transmembrane region" description="Helical" evidence="6">
    <location>
        <begin position="112"/>
        <end position="132"/>
    </location>
</feature>
<feature type="transmembrane region" description="Helical" evidence="6">
    <location>
        <begin position="139"/>
        <end position="156"/>
    </location>
</feature>
<comment type="cofactor">
    <cofactor evidence="1">
        <name>Mg(2+)</name>
        <dbReference type="ChEBI" id="CHEBI:18420"/>
    </cofactor>
</comment>
<dbReference type="GO" id="GO:0007165">
    <property type="term" value="P:signal transduction"/>
    <property type="evidence" value="ECO:0007669"/>
    <property type="project" value="UniProtKB-ARBA"/>
</dbReference>